<name>Q6YNM5_LENHI</name>
<proteinExistence type="predicted"/>
<dbReference type="Gene3D" id="3.30.70.1710">
    <property type="match status" value="2"/>
</dbReference>
<dbReference type="Pfam" id="PF00936">
    <property type="entry name" value="BMC"/>
    <property type="match status" value="1"/>
</dbReference>
<feature type="domain" description="BMC circularly permuted" evidence="4">
    <location>
        <begin position="49"/>
        <end position="166"/>
    </location>
</feature>
<sequence length="297" mass="30205">MDKKNDALVEKVMAEMLKKGISVTPKNQPDSSGGIKLNDFTNSTCAVPELVGTRQIGDTIGMCIPSADALLLDKLHVSKRYSVLGILSSGSGAGPHIMAVDEAIKATNTEVIDIELPRDTKGGASHGSMILIGGYNGPEDDGPDDGGVSDGNLKPTSPTNGGSSKPTIPGSAAGTPNSASTKLTTSVAKTKQTITRAAGACHTAFDAPEGKAYGLICGAPAGIGVIMADTAIKTASVNVLSFASPSHGTSFSNEGMVHISGDSGAVRQAVIAGREVGLKLLGQMGDKPVNEFPSYIK</sequence>
<evidence type="ECO:0000256" key="3">
    <source>
        <dbReference type="SAM" id="MobiDB-lite"/>
    </source>
</evidence>
<dbReference type="SMART" id="SM00877">
    <property type="entry name" value="BMC"/>
    <property type="match status" value="1"/>
</dbReference>
<dbReference type="CDD" id="cd07048">
    <property type="entry name" value="BMC_PduB_repeat2"/>
    <property type="match status" value="1"/>
</dbReference>
<feature type="domain" description="BMC circularly permuted" evidence="4">
    <location>
        <begin position="182"/>
        <end position="292"/>
    </location>
</feature>
<dbReference type="EMBL" id="AY061969">
    <property type="protein sequence ID" value="AAL38407.1"/>
    <property type="molecule type" value="Genomic_DNA"/>
</dbReference>
<dbReference type="GO" id="GO:0031469">
    <property type="term" value="C:bacterial microcompartment"/>
    <property type="evidence" value="ECO:0007669"/>
    <property type="project" value="UniProtKB-SubCell"/>
</dbReference>
<evidence type="ECO:0000313" key="5">
    <source>
        <dbReference type="EMBL" id="AAL38407.1"/>
    </source>
</evidence>
<dbReference type="PROSITE" id="PS51931">
    <property type="entry name" value="BMC_CP"/>
    <property type="match status" value="2"/>
</dbReference>
<gene>
    <name evidence="5" type="primary">gldB</name>
</gene>
<protein>
    <submittedName>
        <fullName evidence="5">GldB</fullName>
    </submittedName>
</protein>
<evidence type="ECO:0000259" key="4">
    <source>
        <dbReference type="PROSITE" id="PS51931"/>
    </source>
</evidence>
<dbReference type="InterPro" id="IPR044870">
    <property type="entry name" value="BMC_CP"/>
</dbReference>
<accession>Q6YNM5</accession>
<organism evidence="5">
    <name type="scientific">Lentilactobacillus hilgardii</name>
    <name type="common">Lactobacillus hilgardii</name>
    <dbReference type="NCBI Taxonomy" id="1588"/>
    <lineage>
        <taxon>Bacteria</taxon>
        <taxon>Bacillati</taxon>
        <taxon>Bacillota</taxon>
        <taxon>Bacilli</taxon>
        <taxon>Lactobacillales</taxon>
        <taxon>Lactobacillaceae</taxon>
        <taxon>Lentilactobacillus</taxon>
    </lineage>
</organism>
<keyword evidence="2" id="KW-1283">Bacterial microcompartment</keyword>
<evidence type="ECO:0000256" key="1">
    <source>
        <dbReference type="ARBA" id="ARBA00024322"/>
    </source>
</evidence>
<reference evidence="5" key="1">
    <citation type="submission" date="2001-11" db="EMBL/GenBank/DDBJ databases">
        <title>Glycerol degradation genes from lactic acid bacteria.</title>
        <authorList>
            <person name="Gorga A."/>
            <person name="Claisse O."/>
            <person name="Lonvaud A."/>
        </authorList>
    </citation>
    <scope>NUCLEOTIDE SEQUENCE</scope>
</reference>
<dbReference type="InterPro" id="IPR037233">
    <property type="entry name" value="CcmK-like_sf"/>
</dbReference>
<feature type="region of interest" description="Disordered" evidence="3">
    <location>
        <begin position="125"/>
        <end position="186"/>
    </location>
</feature>
<evidence type="ECO:0000256" key="2">
    <source>
        <dbReference type="ARBA" id="ARBA00024446"/>
    </source>
</evidence>
<dbReference type="PIRSF" id="PIRSF012290">
    <property type="entry name" value="EutL_PduB"/>
    <property type="match status" value="1"/>
</dbReference>
<comment type="subcellular location">
    <subcellularLocation>
        <location evidence="1">Bacterial microcompartment</location>
    </subcellularLocation>
</comment>
<dbReference type="InterPro" id="IPR009193">
    <property type="entry name" value="EutL_PduB"/>
</dbReference>
<feature type="compositionally biased region" description="Polar residues" evidence="3">
    <location>
        <begin position="174"/>
        <end position="186"/>
    </location>
</feature>
<feature type="compositionally biased region" description="Polar residues" evidence="3">
    <location>
        <begin position="154"/>
        <end position="166"/>
    </location>
</feature>
<dbReference type="SUPFAM" id="SSF143414">
    <property type="entry name" value="CcmK-like"/>
    <property type="match status" value="1"/>
</dbReference>
<dbReference type="InterPro" id="IPR000249">
    <property type="entry name" value="BMC_dom"/>
</dbReference>
<dbReference type="AlphaFoldDB" id="Q6YNM5"/>